<reference evidence="5" key="1">
    <citation type="submission" date="2018-05" db="EMBL/GenBank/DDBJ databases">
        <authorList>
            <person name="Lanie J.A."/>
            <person name="Ng W.-L."/>
            <person name="Kazmierczak K.M."/>
            <person name="Andrzejewski T.M."/>
            <person name="Davidsen T.M."/>
            <person name="Wayne K.J."/>
            <person name="Tettelin H."/>
            <person name="Glass J.I."/>
            <person name="Rusch D."/>
            <person name="Podicherti R."/>
            <person name="Tsui H.-C.T."/>
            <person name="Winkler M.E."/>
        </authorList>
    </citation>
    <scope>NUCLEOTIDE SEQUENCE</scope>
</reference>
<dbReference type="GO" id="GO:0006355">
    <property type="term" value="P:regulation of DNA-templated transcription"/>
    <property type="evidence" value="ECO:0007669"/>
    <property type="project" value="InterPro"/>
</dbReference>
<gene>
    <name evidence="5" type="ORF">METZ01_LOCUS173897</name>
</gene>
<evidence type="ECO:0000259" key="4">
    <source>
        <dbReference type="PROSITE" id="PS50042"/>
    </source>
</evidence>
<dbReference type="GO" id="GO:0003677">
    <property type="term" value="F:DNA binding"/>
    <property type="evidence" value="ECO:0007669"/>
    <property type="project" value="UniProtKB-KW"/>
</dbReference>
<dbReference type="AlphaFoldDB" id="A0A382C6V3"/>
<dbReference type="InterPro" id="IPR036388">
    <property type="entry name" value="WH-like_DNA-bd_sf"/>
</dbReference>
<dbReference type="InterPro" id="IPR018490">
    <property type="entry name" value="cNMP-bd_dom_sf"/>
</dbReference>
<dbReference type="Pfam" id="PF00027">
    <property type="entry name" value="cNMP_binding"/>
    <property type="match status" value="1"/>
</dbReference>
<evidence type="ECO:0000256" key="3">
    <source>
        <dbReference type="ARBA" id="ARBA00023163"/>
    </source>
</evidence>
<sequence>MDNQFKNYTKYRNFLSDLALFEKISDQDLVDILSLVKLKQYQKGEILRFDVEKQSGLYITYAGQLKLTKINQNGEEMVLSIVAKKGIICPMYFSQYYDASIEIVNNASLLYFSEDIVNKLIESNSIFSKNVINMLAENVQSLMLTAEVWRLKNTKEKLGWFLASANANNLGKLPVSKSLLASYLGMTPESLSRALKKLNKEGIHIESKTIKQTTGKELCAYCDKIIGSNCKLYGSKECALFLNT</sequence>
<dbReference type="SMART" id="SM00419">
    <property type="entry name" value="HTH_CRP"/>
    <property type="match status" value="1"/>
</dbReference>
<dbReference type="CDD" id="cd00038">
    <property type="entry name" value="CAP_ED"/>
    <property type="match status" value="1"/>
</dbReference>
<dbReference type="InterPro" id="IPR000595">
    <property type="entry name" value="cNMP-bd_dom"/>
</dbReference>
<dbReference type="PRINTS" id="PR00034">
    <property type="entry name" value="HTHCRP"/>
</dbReference>
<feature type="domain" description="Cyclic nucleotide-binding" evidence="4">
    <location>
        <begin position="20"/>
        <end position="84"/>
    </location>
</feature>
<dbReference type="EMBL" id="UINC01032799">
    <property type="protein sequence ID" value="SVB21043.1"/>
    <property type="molecule type" value="Genomic_DNA"/>
</dbReference>
<dbReference type="Gene3D" id="1.10.10.10">
    <property type="entry name" value="Winged helix-like DNA-binding domain superfamily/Winged helix DNA-binding domain"/>
    <property type="match status" value="1"/>
</dbReference>
<accession>A0A382C6V3</accession>
<keyword evidence="2" id="KW-0238">DNA-binding</keyword>
<evidence type="ECO:0000256" key="1">
    <source>
        <dbReference type="ARBA" id="ARBA00023015"/>
    </source>
</evidence>
<keyword evidence="3" id="KW-0804">Transcription</keyword>
<proteinExistence type="predicted"/>
<dbReference type="PROSITE" id="PS50042">
    <property type="entry name" value="CNMP_BINDING_3"/>
    <property type="match status" value="1"/>
</dbReference>
<protein>
    <recommendedName>
        <fullName evidence="4">Cyclic nucleotide-binding domain-containing protein</fullName>
    </recommendedName>
</protein>
<dbReference type="InterPro" id="IPR012318">
    <property type="entry name" value="HTH_CRP"/>
</dbReference>
<dbReference type="InterPro" id="IPR014710">
    <property type="entry name" value="RmlC-like_jellyroll"/>
</dbReference>
<evidence type="ECO:0000256" key="2">
    <source>
        <dbReference type="ARBA" id="ARBA00023125"/>
    </source>
</evidence>
<organism evidence="5">
    <name type="scientific">marine metagenome</name>
    <dbReference type="NCBI Taxonomy" id="408172"/>
    <lineage>
        <taxon>unclassified sequences</taxon>
        <taxon>metagenomes</taxon>
        <taxon>ecological metagenomes</taxon>
    </lineage>
</organism>
<dbReference type="SUPFAM" id="SSF51206">
    <property type="entry name" value="cAMP-binding domain-like"/>
    <property type="match status" value="1"/>
</dbReference>
<keyword evidence="1" id="KW-0805">Transcription regulation</keyword>
<dbReference type="InterPro" id="IPR036390">
    <property type="entry name" value="WH_DNA-bd_sf"/>
</dbReference>
<evidence type="ECO:0000313" key="5">
    <source>
        <dbReference type="EMBL" id="SVB21043.1"/>
    </source>
</evidence>
<dbReference type="SUPFAM" id="SSF46785">
    <property type="entry name" value="Winged helix' DNA-binding domain"/>
    <property type="match status" value="1"/>
</dbReference>
<dbReference type="Pfam" id="PF13545">
    <property type="entry name" value="HTH_Crp_2"/>
    <property type="match status" value="1"/>
</dbReference>
<dbReference type="Gene3D" id="2.60.120.10">
    <property type="entry name" value="Jelly Rolls"/>
    <property type="match status" value="1"/>
</dbReference>
<name>A0A382C6V3_9ZZZZ</name>